<evidence type="ECO:0000256" key="1">
    <source>
        <dbReference type="ARBA" id="ARBA00022723"/>
    </source>
</evidence>
<evidence type="ECO:0000256" key="4">
    <source>
        <dbReference type="PROSITE-ProRule" id="PRU00175"/>
    </source>
</evidence>
<name>Q91BL1_NPVST</name>
<dbReference type="PROSITE" id="PS00518">
    <property type="entry name" value="ZF_RING_1"/>
    <property type="match status" value="1"/>
</dbReference>
<dbReference type="SMART" id="SM00184">
    <property type="entry name" value="RING"/>
    <property type="match status" value="1"/>
</dbReference>
<feature type="compositionally biased region" description="Low complexity" evidence="5">
    <location>
        <begin position="342"/>
        <end position="353"/>
    </location>
</feature>
<dbReference type="KEGG" id="vg:922159"/>
<evidence type="ECO:0000256" key="5">
    <source>
        <dbReference type="SAM" id="MobiDB-lite"/>
    </source>
</evidence>
<proteinExistence type="predicted"/>
<dbReference type="Proteomes" id="UP000202667">
    <property type="component" value="Segment"/>
</dbReference>
<organism evidence="7 8">
    <name type="scientific">Spodoptera litura multicapsid nucleopolyhedrovirus</name>
    <name type="common">SpltMNPV</name>
    <dbReference type="NCBI Taxonomy" id="46242"/>
    <lineage>
        <taxon>Viruses</taxon>
        <taxon>Viruses incertae sedis</taxon>
        <taxon>Naldaviricetes</taxon>
        <taxon>Lefavirales</taxon>
        <taxon>Baculoviridae</taxon>
        <taxon>Alphabaculovirus</taxon>
        <taxon>Alphabaculovirus spliturae</taxon>
    </lineage>
</organism>
<dbReference type="InterPro" id="IPR017907">
    <property type="entry name" value="Znf_RING_CS"/>
</dbReference>
<evidence type="ECO:0000313" key="7">
    <source>
        <dbReference type="EMBL" id="AAL01692.1"/>
    </source>
</evidence>
<feature type="compositionally biased region" description="Basic and acidic residues" evidence="5">
    <location>
        <begin position="479"/>
        <end position="494"/>
    </location>
</feature>
<sequence length="731" mass="83091">MLSNYYIAFEESKSMQCINVFLVPATNKVQQRNNRVGHLDLQSNTFRFNVTKTQYNVYSDTLVQFKQNLCRVPFEAKLNKKLNDLLTDLTRFKIVEILLVKMDELQKEHENTTYDDSEYYCLVRNFLNTVDNATNHKEITIAATELGVNLMEKCAGQTYYSHFLNCTTIRNEIYIMKEKLKPAVLNARQILEAKINLSINELKPVILLYQLRIDAIMCESCNEKSASQLMTCGHRFCVDCIYEKIVQEIKDFENYSCIICEKMNYFISLNAAPMNAYMNDFYNQLRNATTNAANKIGITTDDADDSGVAATTSDSSTAKAKSRKRSASTATNKSTKSRKLLSSKLRNSSVCSSDDSDDDSVPTDNISVVNIDKLKKLKSSSTITTNCSVQLNSDESTDYDADYDDNIPPNQEAFVQQQKKSGEPQLDDQQPVEPDEQQPDERSAPRIDYVPEQRESESESAEPEPEPEPEPELEPEPEPEQRSESQLEPLRYDDSCPSYKEPVILDDNDVIIKKEIISDPDVIDQYYKTKFNQAVAAAANENDDDDDDDDIEFISCTDKDGKELDVRDIKLHKGFECLYRLPGTNEFQPVIMEKVLIKDEKNEANGVPALFDSIDRYMCQARNIHYTRRIERRRGIDENIIMNELQQQEQQQQQQPPPMSPSAETSTDDVVSFISEAESTSTAVSKSTAVSSISKSTAVKSKSSKKYRQATISECNTTRLYPDGKVKFLTQ</sequence>
<reference evidence="7 8" key="1">
    <citation type="journal article" date="2001" name="Virology">
        <title>Sequence analysis of the Spodoptera litura multicapsid nucleopolyhedrovirus genome.</title>
        <authorList>
            <person name="Pang Y."/>
            <person name="Yu J."/>
            <person name="Wang L."/>
            <person name="Hu X."/>
            <person name="Bao W."/>
            <person name="Li G."/>
            <person name="Chen C."/>
            <person name="Han H."/>
            <person name="Hu S."/>
            <person name="Yang H."/>
        </authorList>
    </citation>
    <scope>NUCLEOTIDE SEQUENCE [LARGE SCALE GENOMIC DNA]</scope>
    <source>
        <strain evidence="7 8">G2</strain>
    </source>
</reference>
<dbReference type="InterPro" id="IPR001841">
    <property type="entry name" value="Znf_RING"/>
</dbReference>
<keyword evidence="1" id="KW-0479">Metal-binding</keyword>
<dbReference type="EMBL" id="AF325155">
    <property type="protein sequence ID" value="AAL01692.1"/>
    <property type="molecule type" value="Genomic_DNA"/>
</dbReference>
<feature type="region of interest" description="Disordered" evidence="5">
    <location>
        <begin position="414"/>
        <end position="501"/>
    </location>
</feature>
<keyword evidence="8" id="KW-1185">Reference proteome</keyword>
<dbReference type="PROSITE" id="PS50089">
    <property type="entry name" value="ZF_RING_2"/>
    <property type="match status" value="1"/>
</dbReference>
<evidence type="ECO:0000313" key="8">
    <source>
        <dbReference type="Proteomes" id="UP000202667"/>
    </source>
</evidence>
<dbReference type="GO" id="GO:0008270">
    <property type="term" value="F:zinc ion binding"/>
    <property type="evidence" value="ECO:0007669"/>
    <property type="project" value="UniProtKB-KW"/>
</dbReference>
<feature type="compositionally biased region" description="Low complexity" evidence="5">
    <location>
        <begin position="674"/>
        <end position="701"/>
    </location>
</feature>
<dbReference type="SUPFAM" id="SSF57850">
    <property type="entry name" value="RING/U-box"/>
    <property type="match status" value="1"/>
</dbReference>
<dbReference type="InterPro" id="IPR013083">
    <property type="entry name" value="Znf_RING/FYVE/PHD"/>
</dbReference>
<evidence type="ECO:0000256" key="2">
    <source>
        <dbReference type="ARBA" id="ARBA00022771"/>
    </source>
</evidence>
<dbReference type="GeneID" id="922159"/>
<evidence type="ECO:0000256" key="3">
    <source>
        <dbReference type="ARBA" id="ARBA00022833"/>
    </source>
</evidence>
<organismHost>
    <name type="scientific">Lepidoptera</name>
    <name type="common">moths &amp; butterflies</name>
    <dbReference type="NCBI Taxonomy" id="7088"/>
</organismHost>
<dbReference type="Gene3D" id="3.30.40.10">
    <property type="entry name" value="Zinc/RING finger domain, C3HC4 (zinc finger)"/>
    <property type="match status" value="1"/>
</dbReference>
<keyword evidence="3" id="KW-0862">Zinc</keyword>
<protein>
    <submittedName>
        <fullName evidence="7">HOAR</fullName>
    </submittedName>
</protein>
<feature type="domain" description="RING-type" evidence="6">
    <location>
        <begin position="218"/>
        <end position="261"/>
    </location>
</feature>
<accession>Q91BL1</accession>
<feature type="compositionally biased region" description="Low complexity" evidence="5">
    <location>
        <begin position="306"/>
        <end position="319"/>
    </location>
</feature>
<feature type="region of interest" description="Disordered" evidence="5">
    <location>
        <begin position="646"/>
        <end position="708"/>
    </location>
</feature>
<evidence type="ECO:0000259" key="6">
    <source>
        <dbReference type="PROSITE" id="PS50089"/>
    </source>
</evidence>
<dbReference type="OrthoDB" id="11819at10239"/>
<feature type="region of interest" description="Disordered" evidence="5">
    <location>
        <begin position="306"/>
        <end position="364"/>
    </location>
</feature>
<dbReference type="RefSeq" id="NP_258272.1">
    <property type="nucleotide sequence ID" value="NC_003102.1"/>
</dbReference>
<feature type="compositionally biased region" description="Acidic residues" evidence="5">
    <location>
        <begin position="458"/>
        <end position="478"/>
    </location>
</feature>
<feature type="compositionally biased region" description="Low complexity" evidence="5">
    <location>
        <begin position="423"/>
        <end position="432"/>
    </location>
</feature>
<feature type="compositionally biased region" description="Basic and acidic residues" evidence="5">
    <location>
        <begin position="439"/>
        <end position="457"/>
    </location>
</feature>
<keyword evidence="2 4" id="KW-0863">Zinc-finger</keyword>